<feature type="signal peptide" evidence="1">
    <location>
        <begin position="1"/>
        <end position="19"/>
    </location>
</feature>
<keyword evidence="1" id="KW-0732">Signal</keyword>
<evidence type="ECO:0000313" key="2">
    <source>
        <dbReference type="EMBL" id="UTV29095.1"/>
    </source>
</evidence>
<accession>A0ABY5GK38</accession>
<sequence>MFKKAILLAALGLSFSSHGTTLLNDSEAEQVKALKAQYNNTTELKELTKVSSTIFSLNTQNKDLKTAINRDKQLYLDYQQKLSDEMLSGSGEKTDFYFGAMKKASQAIKQNQQQIIVNTAQIKQLNHKIDQLNGSLRESKKAYNDKLQAIRSTVTERLKAEFANPVPMSVSGKLQCSPYQSIRACFESKQTTSKLINDAIENRFGQIDITSSTNNFKVMAATMDYEGNVEYQVGLNLFVQYDEKIDAQIVKEVGVESFDIRLVSNKHAQFYLDGQPVGQGNEVTVKVSKGKYAVLAKYEGRQESTIQDIENPVSLTYNF</sequence>
<protein>
    <submittedName>
        <fullName evidence="2">Uncharacterized protein</fullName>
    </submittedName>
</protein>
<gene>
    <name evidence="2" type="ORF">NNL38_07685</name>
</gene>
<evidence type="ECO:0000256" key="1">
    <source>
        <dbReference type="SAM" id="SignalP"/>
    </source>
</evidence>
<proteinExistence type="predicted"/>
<dbReference type="EMBL" id="CP101508">
    <property type="protein sequence ID" value="UTV29095.1"/>
    <property type="molecule type" value="Genomic_DNA"/>
</dbReference>
<evidence type="ECO:0000313" key="3">
    <source>
        <dbReference type="Proteomes" id="UP001057998"/>
    </source>
</evidence>
<name>A0ABY5GK38_9GAMM</name>
<reference evidence="2" key="1">
    <citation type="submission" date="2022-07" db="EMBL/GenBank/DDBJ databases">
        <title>Genome sequencing of Photobacterium atrarenae GJH2-4.</title>
        <authorList>
            <person name="Park S.-J."/>
        </authorList>
    </citation>
    <scope>NUCLEOTIDE SEQUENCE</scope>
    <source>
        <strain evidence="2">GJH2-4</strain>
    </source>
</reference>
<feature type="chain" id="PRO_5045739766" evidence="1">
    <location>
        <begin position="20"/>
        <end position="319"/>
    </location>
</feature>
<dbReference type="Proteomes" id="UP001057998">
    <property type="component" value="Chromosome 1"/>
</dbReference>
<organism evidence="2 3">
    <name type="scientific">Photobacterium atrarenae</name>
    <dbReference type="NCBI Taxonomy" id="865757"/>
    <lineage>
        <taxon>Bacteria</taxon>
        <taxon>Pseudomonadati</taxon>
        <taxon>Pseudomonadota</taxon>
        <taxon>Gammaproteobacteria</taxon>
        <taxon>Vibrionales</taxon>
        <taxon>Vibrionaceae</taxon>
        <taxon>Photobacterium</taxon>
    </lineage>
</organism>
<keyword evidence="3" id="KW-1185">Reference proteome</keyword>
<dbReference type="RefSeq" id="WP_255390424.1">
    <property type="nucleotide sequence ID" value="NZ_CP101508.1"/>
</dbReference>